<accession>A0ABX5LJJ5</accession>
<protein>
    <submittedName>
        <fullName evidence="1">Uncharacterized protein</fullName>
    </submittedName>
</protein>
<sequence>MLAIFACSENTGTSPGKVEDNTPFGWLEGGFTPETRFDRGGGLQKVAHSGDWIVLMDAWTSPVDSNDTLFGNYTYTPRLFISKIGSDPVVPPPKTRVRMLYADEGGIYVGTYASAEILQYHPFEKLWNIKKIISVR</sequence>
<evidence type="ECO:0000313" key="2">
    <source>
        <dbReference type="Proteomes" id="UP000245523"/>
    </source>
</evidence>
<dbReference type="RefSeq" id="WP_109587583.1">
    <property type="nucleotide sequence ID" value="NZ_QGHD01000018.1"/>
</dbReference>
<reference evidence="1 2" key="1">
    <citation type="submission" date="2018-05" db="EMBL/GenBank/DDBJ databases">
        <title>Animal gut microbial communities from fecal samples from Wisconsin, USA.</title>
        <authorList>
            <person name="Neumann A."/>
        </authorList>
    </citation>
    <scope>NUCLEOTIDE SEQUENCE [LARGE SCALE GENOMIC DNA]</scope>
    <source>
        <strain evidence="1 2">UWS4</strain>
    </source>
</reference>
<proteinExistence type="predicted"/>
<comment type="caution">
    <text evidence="1">The sequence shown here is derived from an EMBL/GenBank/DDBJ whole genome shotgun (WGS) entry which is preliminary data.</text>
</comment>
<evidence type="ECO:0000313" key="1">
    <source>
        <dbReference type="EMBL" id="PWK95600.1"/>
    </source>
</evidence>
<dbReference type="Proteomes" id="UP000245523">
    <property type="component" value="Unassembled WGS sequence"/>
</dbReference>
<name>A0ABX5LJJ5_9BACT</name>
<organism evidence="1 2">
    <name type="scientific">Hallerella porci</name>
    <dbReference type="NCBI Taxonomy" id="1945871"/>
    <lineage>
        <taxon>Bacteria</taxon>
        <taxon>Pseudomonadati</taxon>
        <taxon>Fibrobacterota</taxon>
        <taxon>Fibrobacteria</taxon>
        <taxon>Fibrobacterales</taxon>
        <taxon>Fibrobacteraceae</taxon>
        <taxon>Hallerella</taxon>
    </lineage>
</organism>
<dbReference type="EMBL" id="QGHD01000018">
    <property type="protein sequence ID" value="PWK95600.1"/>
    <property type="molecule type" value="Genomic_DNA"/>
</dbReference>
<gene>
    <name evidence="1" type="ORF">B0H50_11851</name>
</gene>
<keyword evidence="2" id="KW-1185">Reference proteome</keyword>